<dbReference type="GeneID" id="30174468"/>
<keyword evidence="14" id="KW-1185">Reference proteome</keyword>
<evidence type="ECO:0000313" key="14">
    <source>
        <dbReference type="Proteomes" id="UP000094020"/>
    </source>
</evidence>
<evidence type="ECO:0000256" key="1">
    <source>
        <dbReference type="ARBA" id="ARBA00001863"/>
    </source>
</evidence>
<dbReference type="SUPFAM" id="SSF48208">
    <property type="entry name" value="Six-hairpin glycosidases"/>
    <property type="match status" value="1"/>
</dbReference>
<dbReference type="GO" id="GO:0004339">
    <property type="term" value="F:glucan 1,4-alpha-glucosidase activity"/>
    <property type="evidence" value="ECO:0007669"/>
    <property type="project" value="UniProtKB-EC"/>
</dbReference>
<dbReference type="Gene3D" id="1.50.10.10">
    <property type="match status" value="1"/>
</dbReference>
<comment type="catalytic activity">
    <reaction evidence="1">
        <text>Hydrolysis of terminal (1-&gt;4)-linked alpha-D-glucose residues successively from non-reducing ends of the chains with release of beta-D-glucose.</text>
        <dbReference type="EC" id="3.2.1.3"/>
    </reaction>
</comment>
<reference evidence="13" key="4">
    <citation type="submission" date="2024-02" db="EMBL/GenBank/DDBJ databases">
        <title>Comparative genomics of Cryptococcus and Kwoniella reveals pathogenesis evolution and contrasting modes of karyotype evolution via chromosome fusion or intercentromeric recombination.</title>
        <authorList>
            <person name="Coelho M.A."/>
            <person name="David-Palma M."/>
            <person name="Shea T."/>
            <person name="Bowers K."/>
            <person name="McGinley-Smith S."/>
            <person name="Mohammad A.W."/>
            <person name="Gnirke A."/>
            <person name="Yurkov A.M."/>
            <person name="Nowrousian M."/>
            <person name="Sun S."/>
            <person name="Cuomo C.A."/>
            <person name="Heitman J."/>
        </authorList>
    </citation>
    <scope>NUCLEOTIDE SEQUENCE</scope>
    <source>
        <strain evidence="13">CBS 10737</strain>
    </source>
</reference>
<dbReference type="EMBL" id="CP144529">
    <property type="protein sequence ID" value="WWC73794.1"/>
    <property type="molecule type" value="Genomic_DNA"/>
</dbReference>
<dbReference type="PANTHER" id="PTHR31616:SF9">
    <property type="entry name" value="GLUCOAMYLASE, INTRACELLULAR SPORULATION-SPECIFIC"/>
    <property type="match status" value="1"/>
</dbReference>
<evidence type="ECO:0000256" key="4">
    <source>
        <dbReference type="ARBA" id="ARBA00022801"/>
    </source>
</evidence>
<evidence type="ECO:0000256" key="7">
    <source>
        <dbReference type="ARBA" id="ARBA00023326"/>
    </source>
</evidence>
<dbReference type="PRINTS" id="PR00736">
    <property type="entry name" value="GLHYDRLASE15"/>
</dbReference>
<dbReference type="GO" id="GO:0000324">
    <property type="term" value="C:fungal-type vacuole"/>
    <property type="evidence" value="ECO:0007669"/>
    <property type="project" value="TreeGrafter"/>
</dbReference>
<accession>A0A1B9HYA1</accession>
<feature type="transmembrane region" description="Helical" evidence="10">
    <location>
        <begin position="62"/>
        <end position="84"/>
    </location>
</feature>
<dbReference type="InterPro" id="IPR011613">
    <property type="entry name" value="GH15-like"/>
</dbReference>
<evidence type="ECO:0000256" key="2">
    <source>
        <dbReference type="ARBA" id="ARBA00006188"/>
    </source>
</evidence>
<evidence type="ECO:0000256" key="10">
    <source>
        <dbReference type="SAM" id="Phobius"/>
    </source>
</evidence>
<reference evidence="12" key="3">
    <citation type="submission" date="2016-07" db="EMBL/GenBank/DDBJ databases">
        <title>Evolution of pathogenesis and genome organization in the Tremellales.</title>
        <authorList>
            <person name="Cuomo C."/>
            <person name="Litvintseva A."/>
            <person name="Heitman J."/>
            <person name="Chen Y."/>
            <person name="Sun S."/>
            <person name="Springer D."/>
            <person name="Dromer F."/>
            <person name="Young S."/>
            <person name="Zeng Q."/>
            <person name="Chapman S."/>
            <person name="Gujja S."/>
            <person name="Saif S."/>
            <person name="Birren B."/>
        </authorList>
    </citation>
    <scope>NUCLEOTIDE SEQUENCE</scope>
    <source>
        <strain evidence="12">CBS 10737</strain>
    </source>
</reference>
<dbReference type="InterPro" id="IPR008928">
    <property type="entry name" value="6-hairpin_glycosidase_sf"/>
</dbReference>
<evidence type="ECO:0000256" key="5">
    <source>
        <dbReference type="ARBA" id="ARBA00023277"/>
    </source>
</evidence>
<dbReference type="RefSeq" id="XP_019009450.1">
    <property type="nucleotide sequence ID" value="XM_019157810.1"/>
</dbReference>
<dbReference type="EC" id="3.2.1.3" evidence="3"/>
<dbReference type="GO" id="GO:0000272">
    <property type="term" value="P:polysaccharide catabolic process"/>
    <property type="evidence" value="ECO:0007669"/>
    <property type="project" value="UniProtKB-KW"/>
</dbReference>
<feature type="domain" description="GH15-like" evidence="11">
    <location>
        <begin position="121"/>
        <end position="597"/>
    </location>
</feature>
<gene>
    <name evidence="12" type="ORF">I206_06099</name>
    <name evidence="13" type="ORF">I206_107766</name>
</gene>
<evidence type="ECO:0000256" key="9">
    <source>
        <dbReference type="ARBA" id="ARBA00033473"/>
    </source>
</evidence>
<evidence type="ECO:0000256" key="8">
    <source>
        <dbReference type="ARBA" id="ARBA00033442"/>
    </source>
</evidence>
<proteinExistence type="inferred from homology"/>
<dbReference type="STRING" id="1296096.A0A1B9HYA1"/>
<evidence type="ECO:0000259" key="11">
    <source>
        <dbReference type="Pfam" id="PF00723"/>
    </source>
</evidence>
<evidence type="ECO:0000256" key="3">
    <source>
        <dbReference type="ARBA" id="ARBA00012593"/>
    </source>
</evidence>
<keyword evidence="4" id="KW-0378">Hydrolase</keyword>
<name>A0A1B9HYA1_9TREE</name>
<keyword evidence="6" id="KW-0326">Glycosidase</keyword>
<dbReference type="InterPro" id="IPR012341">
    <property type="entry name" value="6hp_glycosidase-like_sf"/>
</dbReference>
<dbReference type="EMBL" id="KI894014">
    <property type="protein sequence ID" value="OCF48231.1"/>
    <property type="molecule type" value="Genomic_DNA"/>
</dbReference>
<dbReference type="OrthoDB" id="6123450at2759"/>
<keyword evidence="5" id="KW-0119">Carbohydrate metabolism</keyword>
<keyword evidence="7" id="KW-0624">Polysaccharide degradation</keyword>
<reference evidence="12" key="1">
    <citation type="submission" date="2013-07" db="EMBL/GenBank/DDBJ databases">
        <title>The Genome Sequence of Cryptococcus pinus CBS10737.</title>
        <authorList>
            <consortium name="The Broad Institute Genome Sequencing Platform"/>
            <person name="Cuomo C."/>
            <person name="Litvintseva A."/>
            <person name="Chen Y."/>
            <person name="Heitman J."/>
            <person name="Sun S."/>
            <person name="Springer D."/>
            <person name="Dromer F."/>
            <person name="Young S.K."/>
            <person name="Zeng Q."/>
            <person name="Gargeya S."/>
            <person name="Fitzgerald M."/>
            <person name="Abouelleil A."/>
            <person name="Alvarado L."/>
            <person name="Berlin A.M."/>
            <person name="Chapman S.B."/>
            <person name="Dewar J."/>
            <person name="Goldberg J."/>
            <person name="Griggs A."/>
            <person name="Gujja S."/>
            <person name="Hansen M."/>
            <person name="Howarth C."/>
            <person name="Imamovic A."/>
            <person name="Larimer J."/>
            <person name="McCowan C."/>
            <person name="Murphy C."/>
            <person name="Pearson M."/>
            <person name="Priest M."/>
            <person name="Roberts A."/>
            <person name="Saif S."/>
            <person name="Shea T."/>
            <person name="Sykes S."/>
            <person name="Wortman J."/>
            <person name="Nusbaum C."/>
            <person name="Birren B."/>
        </authorList>
    </citation>
    <scope>NUCLEOTIDE SEQUENCE [LARGE SCALE GENOMIC DNA]</scope>
    <source>
        <strain evidence="12">CBS 10737</strain>
    </source>
</reference>
<dbReference type="InterPro" id="IPR000165">
    <property type="entry name" value="Glucoamylase"/>
</dbReference>
<evidence type="ECO:0000256" key="6">
    <source>
        <dbReference type="ARBA" id="ARBA00023295"/>
    </source>
</evidence>
<dbReference type="Pfam" id="PF00723">
    <property type="entry name" value="Glyco_hydro_15"/>
    <property type="match status" value="1"/>
</dbReference>
<evidence type="ECO:0000313" key="13">
    <source>
        <dbReference type="EMBL" id="WWC73794.1"/>
    </source>
</evidence>
<sequence length="610" mass="69189">MPLIMKETRDPSQLEEGVPLLNDEKETESSNHINNEENNYENLRNVIVQQARSLKDDEQSSAVCIGIFSIILITLIVGCFYWMIQTIISALTSDAGSNFSYNDWSEAKFAKSLEDEARYMKKLLMNNIGPKIGALDGIVVASPSKGEEPFLPDYYYTWTRDSALVHSSLLPSFLSNSYLTSYEWAGPLDDSTENFKDFRLHEDLLRAYIRSQIMIQNGQNPSGGMYNGGLNEPKFNVDGTPFTADWGRPQRDGPALRAMTLIPYAHYLLDRGFLADKKYVKANMYDTMQKTSPGRVIKNDLEEVANGWWKEGFDLWEEVNGYHFFTLIVSMRALQAGATLAHHLNDTGAQEFYSQQAEDIGKSLDQFWKANHGYYVSSLSNLSQERSPRVDLPDREWKDCSLPLSVIHAGDHTSNQVPRYPNISVPYFSATSPQVIATLYKYIQSFDGLYKINSGKSWSDGWALGRYKEDVYDGVGKSTANPWHICTNTIAQSFYLAQQQYYLQGHIEVTNLTQRFWTDVMKNQRDISENAKWSMGTSDFNEALIALRRTGDAFLNISRSATEVGNGRMSEQIDKDNGKPRGARDLTWSYSSFMTAVKARQDSVILIDHI</sequence>
<comment type="similarity">
    <text evidence="2">Belongs to the glycosyl hydrolase 15 family.</text>
</comment>
<keyword evidence="10" id="KW-1133">Transmembrane helix</keyword>
<dbReference type="AlphaFoldDB" id="A0A1B9HYA1"/>
<keyword evidence="10" id="KW-0812">Transmembrane</keyword>
<protein>
    <recommendedName>
        <fullName evidence="3">glucan 1,4-alpha-glucosidase</fullName>
        <ecNumber evidence="3">3.2.1.3</ecNumber>
    </recommendedName>
    <alternativeName>
        <fullName evidence="9">1,4-alpha-D-glucan glucohydrolase</fullName>
    </alternativeName>
    <alternativeName>
        <fullName evidence="8">Glucan 1,4-alpha-glucosidase</fullName>
    </alternativeName>
</protein>
<dbReference type="Proteomes" id="UP000094020">
    <property type="component" value="Chromosome 11"/>
</dbReference>
<reference evidence="13" key="2">
    <citation type="submission" date="2013-07" db="EMBL/GenBank/DDBJ databases">
        <authorList>
            <consortium name="The Broad Institute Genome Sequencing Platform"/>
            <person name="Cuomo C."/>
            <person name="Litvintseva A."/>
            <person name="Chen Y."/>
            <person name="Heitman J."/>
            <person name="Sun S."/>
            <person name="Springer D."/>
            <person name="Dromer F."/>
            <person name="Young S.K."/>
            <person name="Zeng Q."/>
            <person name="Gargeya S."/>
            <person name="Fitzgerald M."/>
            <person name="Abouelleil A."/>
            <person name="Alvarado L."/>
            <person name="Berlin A.M."/>
            <person name="Chapman S.B."/>
            <person name="Dewar J."/>
            <person name="Goldberg J."/>
            <person name="Griggs A."/>
            <person name="Gujja S."/>
            <person name="Hansen M."/>
            <person name="Howarth C."/>
            <person name="Imamovic A."/>
            <person name="Larimer J."/>
            <person name="McCowan C."/>
            <person name="Murphy C."/>
            <person name="Pearson M."/>
            <person name="Priest M."/>
            <person name="Roberts A."/>
            <person name="Saif S."/>
            <person name="Shea T."/>
            <person name="Sykes S."/>
            <person name="Wortman J."/>
            <person name="Nusbaum C."/>
            <person name="Birren B."/>
        </authorList>
    </citation>
    <scope>NUCLEOTIDE SEQUENCE</scope>
    <source>
        <strain evidence="13">CBS 10737</strain>
    </source>
</reference>
<organism evidence="12">
    <name type="scientific">Kwoniella pini CBS 10737</name>
    <dbReference type="NCBI Taxonomy" id="1296096"/>
    <lineage>
        <taxon>Eukaryota</taxon>
        <taxon>Fungi</taxon>
        <taxon>Dikarya</taxon>
        <taxon>Basidiomycota</taxon>
        <taxon>Agaricomycotina</taxon>
        <taxon>Tremellomycetes</taxon>
        <taxon>Tremellales</taxon>
        <taxon>Cryptococcaceae</taxon>
        <taxon>Kwoniella</taxon>
    </lineage>
</organism>
<evidence type="ECO:0000313" key="12">
    <source>
        <dbReference type="EMBL" id="OCF48231.1"/>
    </source>
</evidence>
<dbReference type="PANTHER" id="PTHR31616">
    <property type="entry name" value="TREHALASE"/>
    <property type="match status" value="1"/>
</dbReference>
<keyword evidence="10" id="KW-0472">Membrane</keyword>
<dbReference type="KEGG" id="kpin:30174468"/>